<dbReference type="Proteomes" id="UP000247454">
    <property type="component" value="Unassembled WGS sequence"/>
</dbReference>
<evidence type="ECO:0000313" key="2">
    <source>
        <dbReference type="EMBL" id="PYE89316.1"/>
    </source>
</evidence>
<dbReference type="OrthoDB" id="7906671at2"/>
<feature type="transmembrane region" description="Helical" evidence="1">
    <location>
        <begin position="56"/>
        <end position="79"/>
    </location>
</feature>
<organism evidence="2 3">
    <name type="scientific">Phyllobacterium leguminum</name>
    <dbReference type="NCBI Taxonomy" id="314237"/>
    <lineage>
        <taxon>Bacteria</taxon>
        <taxon>Pseudomonadati</taxon>
        <taxon>Pseudomonadota</taxon>
        <taxon>Alphaproteobacteria</taxon>
        <taxon>Hyphomicrobiales</taxon>
        <taxon>Phyllobacteriaceae</taxon>
        <taxon>Phyllobacterium</taxon>
    </lineage>
</organism>
<feature type="transmembrane region" description="Helical" evidence="1">
    <location>
        <begin position="12"/>
        <end position="36"/>
    </location>
</feature>
<sequence length="147" mass="16281">MNSVFYYLWRFILALTGWLVSVIVAACIMAVLLPFGNRELANLTAMEKISSTGLEGFQALIFYVGVSTFIPALWVIVWAESTARRGWLFHSFTGLLVGMYVVSFGLFMHMQSGPWSYPFITAAIAVAGIVAGSIYWLIAGRSAGRRR</sequence>
<dbReference type="AlphaFoldDB" id="A0A318TDJ9"/>
<dbReference type="EMBL" id="QJTF01000004">
    <property type="protein sequence ID" value="PYE89316.1"/>
    <property type="molecule type" value="Genomic_DNA"/>
</dbReference>
<gene>
    <name evidence="2" type="ORF">C7477_104156</name>
</gene>
<keyword evidence="3" id="KW-1185">Reference proteome</keyword>
<keyword evidence="1" id="KW-1133">Transmembrane helix</keyword>
<feature type="transmembrane region" description="Helical" evidence="1">
    <location>
        <begin position="115"/>
        <end position="138"/>
    </location>
</feature>
<reference evidence="2 3" key="1">
    <citation type="submission" date="2018-06" db="EMBL/GenBank/DDBJ databases">
        <title>Genomic Encyclopedia of Type Strains, Phase III (KMG-III): the genomes of soil and plant-associated and newly described type strains.</title>
        <authorList>
            <person name="Whitman W."/>
        </authorList>
    </citation>
    <scope>NUCLEOTIDE SEQUENCE [LARGE SCALE GENOMIC DNA]</scope>
    <source>
        <strain evidence="2 3">ORS 1419</strain>
    </source>
</reference>
<protein>
    <submittedName>
        <fullName evidence="2">Uncharacterized protein</fullName>
    </submittedName>
</protein>
<comment type="caution">
    <text evidence="2">The sequence shown here is derived from an EMBL/GenBank/DDBJ whole genome shotgun (WGS) entry which is preliminary data.</text>
</comment>
<name>A0A318TDJ9_9HYPH</name>
<evidence type="ECO:0000256" key="1">
    <source>
        <dbReference type="SAM" id="Phobius"/>
    </source>
</evidence>
<keyword evidence="1" id="KW-0472">Membrane</keyword>
<dbReference type="RefSeq" id="WP_110749669.1">
    <property type="nucleotide sequence ID" value="NZ_QJTF01000004.1"/>
</dbReference>
<proteinExistence type="predicted"/>
<keyword evidence="1" id="KW-0812">Transmembrane</keyword>
<feature type="transmembrane region" description="Helical" evidence="1">
    <location>
        <begin position="86"/>
        <end position="109"/>
    </location>
</feature>
<evidence type="ECO:0000313" key="3">
    <source>
        <dbReference type="Proteomes" id="UP000247454"/>
    </source>
</evidence>
<accession>A0A318TDJ9</accession>